<feature type="transmembrane region" description="Helical" evidence="5">
    <location>
        <begin position="78"/>
        <end position="97"/>
    </location>
</feature>
<evidence type="ECO:0000259" key="6">
    <source>
        <dbReference type="PROSITE" id="PS50850"/>
    </source>
</evidence>
<dbReference type="SUPFAM" id="SSF103473">
    <property type="entry name" value="MFS general substrate transporter"/>
    <property type="match status" value="1"/>
</dbReference>
<dbReference type="InterPro" id="IPR020846">
    <property type="entry name" value="MFS_dom"/>
</dbReference>
<dbReference type="RefSeq" id="WP_132879086.1">
    <property type="nucleotide sequence ID" value="NZ_SLXQ01000011.1"/>
</dbReference>
<accession>A0A4R2QHV9</accession>
<proteinExistence type="predicted"/>
<dbReference type="PANTHER" id="PTHR23531:SF1">
    <property type="entry name" value="QUINOLENE RESISTANCE PROTEIN NORA"/>
    <property type="match status" value="1"/>
</dbReference>
<evidence type="ECO:0000313" key="8">
    <source>
        <dbReference type="Proteomes" id="UP000294911"/>
    </source>
</evidence>
<dbReference type="EMBL" id="SLXQ01000011">
    <property type="protein sequence ID" value="TCP47968.1"/>
    <property type="molecule type" value="Genomic_DNA"/>
</dbReference>
<dbReference type="OrthoDB" id="5189108at2"/>
<feature type="transmembrane region" description="Helical" evidence="5">
    <location>
        <begin position="47"/>
        <end position="66"/>
    </location>
</feature>
<feature type="domain" description="Major facilitator superfamily (MFS) profile" evidence="6">
    <location>
        <begin position="13"/>
        <end position="382"/>
    </location>
</feature>
<dbReference type="GO" id="GO:0005886">
    <property type="term" value="C:plasma membrane"/>
    <property type="evidence" value="ECO:0007669"/>
    <property type="project" value="UniProtKB-SubCell"/>
</dbReference>
<dbReference type="PANTHER" id="PTHR23531">
    <property type="entry name" value="QUINOLENE RESISTANCE PROTEIN NORA"/>
    <property type="match status" value="1"/>
</dbReference>
<feature type="transmembrane region" description="Helical" evidence="5">
    <location>
        <begin position="165"/>
        <end position="186"/>
    </location>
</feature>
<dbReference type="InterPro" id="IPR052714">
    <property type="entry name" value="MFS_Exporter"/>
</dbReference>
<feature type="transmembrane region" description="Helical" evidence="5">
    <location>
        <begin position="330"/>
        <end position="351"/>
    </location>
</feature>
<gene>
    <name evidence="7" type="ORF">EV191_111173</name>
</gene>
<evidence type="ECO:0000313" key="7">
    <source>
        <dbReference type="EMBL" id="TCP47968.1"/>
    </source>
</evidence>
<feature type="transmembrane region" description="Helical" evidence="5">
    <location>
        <begin position="357"/>
        <end position="378"/>
    </location>
</feature>
<feature type="transmembrane region" description="Helical" evidence="5">
    <location>
        <begin position="103"/>
        <end position="126"/>
    </location>
</feature>
<protein>
    <submittedName>
        <fullName evidence="7">Putative MFS family arabinose efflux permease</fullName>
    </submittedName>
</protein>
<comment type="subcellular location">
    <subcellularLocation>
        <location evidence="1">Cell membrane</location>
        <topology evidence="1">Multi-pass membrane protein</topology>
    </subcellularLocation>
</comment>
<evidence type="ECO:0000256" key="5">
    <source>
        <dbReference type="SAM" id="Phobius"/>
    </source>
</evidence>
<evidence type="ECO:0000256" key="3">
    <source>
        <dbReference type="ARBA" id="ARBA00022989"/>
    </source>
</evidence>
<dbReference type="InterPro" id="IPR036259">
    <property type="entry name" value="MFS_trans_sf"/>
</dbReference>
<feature type="transmembrane region" description="Helical" evidence="5">
    <location>
        <begin position="270"/>
        <end position="288"/>
    </location>
</feature>
<keyword evidence="3 5" id="KW-1133">Transmembrane helix</keyword>
<dbReference type="Pfam" id="PF07690">
    <property type="entry name" value="MFS_1"/>
    <property type="match status" value="1"/>
</dbReference>
<feature type="transmembrane region" description="Helical" evidence="5">
    <location>
        <begin position="138"/>
        <end position="159"/>
    </location>
</feature>
<dbReference type="InterPro" id="IPR011701">
    <property type="entry name" value="MFS"/>
</dbReference>
<evidence type="ECO:0000256" key="4">
    <source>
        <dbReference type="ARBA" id="ARBA00023136"/>
    </source>
</evidence>
<feature type="transmembrane region" description="Helical" evidence="5">
    <location>
        <begin position="207"/>
        <end position="231"/>
    </location>
</feature>
<feature type="transmembrane region" description="Helical" evidence="5">
    <location>
        <begin position="294"/>
        <end position="318"/>
    </location>
</feature>
<organism evidence="7 8">
    <name type="scientific">Tamaricihabitans halophyticus</name>
    <dbReference type="NCBI Taxonomy" id="1262583"/>
    <lineage>
        <taxon>Bacteria</taxon>
        <taxon>Bacillati</taxon>
        <taxon>Actinomycetota</taxon>
        <taxon>Actinomycetes</taxon>
        <taxon>Pseudonocardiales</taxon>
        <taxon>Pseudonocardiaceae</taxon>
        <taxon>Tamaricihabitans</taxon>
    </lineage>
</organism>
<dbReference type="Gene3D" id="1.20.1250.20">
    <property type="entry name" value="MFS general substrate transporter like domains"/>
    <property type="match status" value="1"/>
</dbReference>
<evidence type="ECO:0000256" key="2">
    <source>
        <dbReference type="ARBA" id="ARBA00022692"/>
    </source>
</evidence>
<keyword evidence="2 5" id="KW-0812">Transmembrane</keyword>
<dbReference type="GO" id="GO:0022857">
    <property type="term" value="F:transmembrane transporter activity"/>
    <property type="evidence" value="ECO:0007669"/>
    <property type="project" value="InterPro"/>
</dbReference>
<keyword evidence="8" id="KW-1185">Reference proteome</keyword>
<sequence>MSRSANTALYSRNFLLLICAVVCMSIGYATLLPVLPLWAVRGGASEFVGGTMSGLFMATTVLAQLGTPWLSRKLGYRLTLALGCLLLGAPAPLFGFITDAEPMLVLSAIRGIGFGLTTVTGSALVAELLPRHELGRGSGLQGVAVTLPQLVGLPAGVWLAENWSYPGVFWLTGIVPVLGCVPALLLPRLSGQLTPPGGGRPIAQLRALLGPWLAAFAVGLGYGAVVTFVPMSISTSVLVLLAVGSAMLLGRWASGVVADRMLAPGQQLPAGVLLGAAGLAGIALAIAASSGWLAVLAGALFGLGYGVIQNDALVVMFHRVPPYRYGLASANWNVAIDGGYGLGAVLIGAIVTGPGFVAAFGVSAGLLLAVLLPAVVVARRVRRTAAPERDDSRDVALDRA</sequence>
<dbReference type="Proteomes" id="UP000294911">
    <property type="component" value="Unassembled WGS sequence"/>
</dbReference>
<evidence type="ECO:0000256" key="1">
    <source>
        <dbReference type="ARBA" id="ARBA00004651"/>
    </source>
</evidence>
<reference evidence="7 8" key="1">
    <citation type="submission" date="2019-03" db="EMBL/GenBank/DDBJ databases">
        <title>Genomic Encyclopedia of Type Strains, Phase IV (KMG-IV): sequencing the most valuable type-strain genomes for metagenomic binning, comparative biology and taxonomic classification.</title>
        <authorList>
            <person name="Goeker M."/>
        </authorList>
    </citation>
    <scope>NUCLEOTIDE SEQUENCE [LARGE SCALE GENOMIC DNA]</scope>
    <source>
        <strain evidence="7 8">DSM 45765</strain>
    </source>
</reference>
<comment type="caution">
    <text evidence="7">The sequence shown here is derived from an EMBL/GenBank/DDBJ whole genome shotgun (WGS) entry which is preliminary data.</text>
</comment>
<keyword evidence="4 5" id="KW-0472">Membrane</keyword>
<feature type="transmembrane region" description="Helical" evidence="5">
    <location>
        <begin position="237"/>
        <end position="258"/>
    </location>
</feature>
<feature type="transmembrane region" description="Helical" evidence="5">
    <location>
        <begin position="12"/>
        <end position="35"/>
    </location>
</feature>
<dbReference type="AlphaFoldDB" id="A0A4R2QHV9"/>
<name>A0A4R2QHV9_9PSEU</name>
<dbReference type="PROSITE" id="PS50850">
    <property type="entry name" value="MFS"/>
    <property type="match status" value="1"/>
</dbReference>